<dbReference type="SUPFAM" id="SSF57850">
    <property type="entry name" value="RING/U-box"/>
    <property type="match status" value="1"/>
</dbReference>
<name>A0A7N1A717_KALFE</name>
<evidence type="ECO:0000259" key="5">
    <source>
        <dbReference type="PROSITE" id="PS51292"/>
    </source>
</evidence>
<dbReference type="InterPro" id="IPR011016">
    <property type="entry name" value="Znf_RING-CH"/>
</dbReference>
<dbReference type="PANTHER" id="PTHR46347">
    <property type="entry name" value="RING/FYVE/PHD ZINC FINGER SUPERFAMILY PROTEIN"/>
    <property type="match status" value="1"/>
</dbReference>
<organism evidence="6 7">
    <name type="scientific">Kalanchoe fedtschenkoi</name>
    <name type="common">Lavender scallops</name>
    <name type="synonym">South American air plant</name>
    <dbReference type="NCBI Taxonomy" id="63787"/>
    <lineage>
        <taxon>Eukaryota</taxon>
        <taxon>Viridiplantae</taxon>
        <taxon>Streptophyta</taxon>
        <taxon>Embryophyta</taxon>
        <taxon>Tracheophyta</taxon>
        <taxon>Spermatophyta</taxon>
        <taxon>Magnoliopsida</taxon>
        <taxon>eudicotyledons</taxon>
        <taxon>Gunneridae</taxon>
        <taxon>Pentapetalae</taxon>
        <taxon>Saxifragales</taxon>
        <taxon>Crassulaceae</taxon>
        <taxon>Kalanchoe</taxon>
    </lineage>
</organism>
<feature type="transmembrane region" description="Helical" evidence="4">
    <location>
        <begin position="177"/>
        <end position="202"/>
    </location>
</feature>
<evidence type="ECO:0000256" key="2">
    <source>
        <dbReference type="ARBA" id="ARBA00022771"/>
    </source>
</evidence>
<dbReference type="PROSITE" id="PS51292">
    <property type="entry name" value="ZF_RING_CH"/>
    <property type="match status" value="1"/>
</dbReference>
<proteinExistence type="predicted"/>
<dbReference type="CDD" id="cd16495">
    <property type="entry name" value="RING_CH-C4HC3_MARCH"/>
    <property type="match status" value="1"/>
</dbReference>
<dbReference type="SMART" id="SM00744">
    <property type="entry name" value="RINGv"/>
    <property type="match status" value="1"/>
</dbReference>
<evidence type="ECO:0000256" key="3">
    <source>
        <dbReference type="ARBA" id="ARBA00022833"/>
    </source>
</evidence>
<reference evidence="6" key="1">
    <citation type="submission" date="2021-01" db="UniProtKB">
        <authorList>
            <consortium name="EnsemblPlants"/>
        </authorList>
    </citation>
    <scope>IDENTIFICATION</scope>
</reference>
<evidence type="ECO:0000313" key="6">
    <source>
        <dbReference type="EnsemblPlants" id="Kaladp0098s0248.1.v1.1"/>
    </source>
</evidence>
<keyword evidence="3" id="KW-0862">Zinc</keyword>
<keyword evidence="4" id="KW-0812">Transmembrane</keyword>
<feature type="domain" description="RING-CH-type" evidence="5">
    <location>
        <begin position="61"/>
        <end position="131"/>
    </location>
</feature>
<dbReference type="Proteomes" id="UP000594263">
    <property type="component" value="Unplaced"/>
</dbReference>
<dbReference type="AlphaFoldDB" id="A0A7N1A717"/>
<dbReference type="Gene3D" id="3.30.40.10">
    <property type="entry name" value="Zinc/RING finger domain, C3HC4 (zinc finger)"/>
    <property type="match status" value="1"/>
</dbReference>
<dbReference type="GO" id="GO:0008270">
    <property type="term" value="F:zinc ion binding"/>
    <property type="evidence" value="ECO:0007669"/>
    <property type="project" value="UniProtKB-KW"/>
</dbReference>
<keyword evidence="4" id="KW-0472">Membrane</keyword>
<protein>
    <recommendedName>
        <fullName evidence="5">RING-CH-type domain-containing protein</fullName>
    </recommendedName>
</protein>
<dbReference type="OMA" id="REMFGYQ"/>
<keyword evidence="7" id="KW-1185">Reference proteome</keyword>
<keyword evidence="2" id="KW-0863">Zinc-finger</keyword>
<keyword evidence="4" id="KW-1133">Transmembrane helix</keyword>
<dbReference type="PANTHER" id="PTHR46347:SF2">
    <property type="entry name" value="OS02G0132300 PROTEIN"/>
    <property type="match status" value="1"/>
</dbReference>
<evidence type="ECO:0000256" key="4">
    <source>
        <dbReference type="SAM" id="Phobius"/>
    </source>
</evidence>
<keyword evidence="1" id="KW-0479">Metal-binding</keyword>
<dbReference type="Gramene" id="Kaladp0098s0248.1.v1.1">
    <property type="protein sequence ID" value="Kaladp0098s0248.1.v1.1"/>
    <property type="gene ID" value="Kaladp0098s0248.v1.1"/>
</dbReference>
<sequence length="223" mass="24673">MQLISNNASKENYSEIEPILHVSNVGEVSDEVSGCDIGIMSFVSSSSDDTGHLHSNVSCNLVIEDPPQCRICLDVGDELLIAPCYCKGTQKYVHRSCIDNWRSTKARVCFLSLYRMQGIVYVACKCSTRSPVAKAKISVSCREGPCTHICCCPAGLLVYKFYGAELKQMFGYEEHPYAVYTLAALSIVLVGLLYGFFIAIICGQRINERHYTVLAKQELTNST</sequence>
<evidence type="ECO:0000256" key="1">
    <source>
        <dbReference type="ARBA" id="ARBA00022723"/>
    </source>
</evidence>
<dbReference type="Pfam" id="PF12906">
    <property type="entry name" value="RINGv"/>
    <property type="match status" value="1"/>
</dbReference>
<dbReference type="InterPro" id="IPR013083">
    <property type="entry name" value="Znf_RING/FYVE/PHD"/>
</dbReference>
<dbReference type="EnsemblPlants" id="Kaladp0098s0248.1.v1.1">
    <property type="protein sequence ID" value="Kaladp0098s0248.1.v1.1"/>
    <property type="gene ID" value="Kaladp0098s0248.v1.1"/>
</dbReference>
<accession>A0A7N1A717</accession>
<evidence type="ECO:0000313" key="7">
    <source>
        <dbReference type="Proteomes" id="UP000594263"/>
    </source>
</evidence>